<keyword evidence="1" id="KW-0472">Membrane</keyword>
<protein>
    <submittedName>
        <fullName evidence="2">Uncharacterized protein</fullName>
    </submittedName>
</protein>
<dbReference type="RefSeq" id="XP_052943689.1">
    <property type="nucleotide sequence ID" value="XM_053087614.1"/>
</dbReference>
<proteinExistence type="predicted"/>
<accession>A0AA38LR40</accession>
<evidence type="ECO:0000313" key="2">
    <source>
        <dbReference type="EMBL" id="KAI9633912.1"/>
    </source>
</evidence>
<evidence type="ECO:0000256" key="1">
    <source>
        <dbReference type="SAM" id="Phobius"/>
    </source>
</evidence>
<dbReference type="GeneID" id="77726819"/>
<reference evidence="2" key="1">
    <citation type="journal article" date="2022" name="G3 (Bethesda)">
        <title>High quality genome of the basidiomycete yeast Dioszegia hungarica PDD-24b-2 isolated from cloud water.</title>
        <authorList>
            <person name="Jarrige D."/>
            <person name="Haridas S."/>
            <person name="Bleykasten-Grosshans C."/>
            <person name="Joly M."/>
            <person name="Nadalig T."/>
            <person name="Sancelme M."/>
            <person name="Vuilleumier S."/>
            <person name="Grigoriev I.V."/>
            <person name="Amato P."/>
            <person name="Bringel F."/>
        </authorList>
    </citation>
    <scope>NUCLEOTIDE SEQUENCE</scope>
    <source>
        <strain evidence="2">PDD-24b-2</strain>
    </source>
</reference>
<comment type="caution">
    <text evidence="2">The sequence shown here is derived from an EMBL/GenBank/DDBJ whole genome shotgun (WGS) entry which is preliminary data.</text>
</comment>
<organism evidence="2 3">
    <name type="scientific">Dioszegia hungarica</name>
    <dbReference type="NCBI Taxonomy" id="4972"/>
    <lineage>
        <taxon>Eukaryota</taxon>
        <taxon>Fungi</taxon>
        <taxon>Dikarya</taxon>
        <taxon>Basidiomycota</taxon>
        <taxon>Agaricomycotina</taxon>
        <taxon>Tremellomycetes</taxon>
        <taxon>Tremellales</taxon>
        <taxon>Bulleribasidiaceae</taxon>
        <taxon>Dioszegia</taxon>
    </lineage>
</organism>
<keyword evidence="3" id="KW-1185">Reference proteome</keyword>
<dbReference type="EMBL" id="JAKWFO010000008">
    <property type="protein sequence ID" value="KAI9633912.1"/>
    <property type="molecule type" value="Genomic_DNA"/>
</dbReference>
<name>A0AA38LR40_9TREE</name>
<feature type="transmembrane region" description="Helical" evidence="1">
    <location>
        <begin position="50"/>
        <end position="73"/>
    </location>
</feature>
<keyword evidence="1" id="KW-0812">Transmembrane</keyword>
<dbReference type="Proteomes" id="UP001164286">
    <property type="component" value="Unassembled WGS sequence"/>
</dbReference>
<keyword evidence="1" id="KW-1133">Transmembrane helix</keyword>
<dbReference type="AlphaFoldDB" id="A0AA38LR40"/>
<sequence>MTIIRYRSSVNALAFCPPQALLNMPYLQQRQVWAGEVVVKRGMRNPNGTYNVGLIIGLTIIGIFALSLIICIGRWKYYRGTVKCRLCGVKSNSGCGFELVRGRITGYGRNIYQHLGGKCLTKAEADEAPKAVR</sequence>
<evidence type="ECO:0000313" key="3">
    <source>
        <dbReference type="Proteomes" id="UP001164286"/>
    </source>
</evidence>
<gene>
    <name evidence="2" type="ORF">MKK02DRAFT_28660</name>
</gene>